<dbReference type="Pfam" id="PF17261">
    <property type="entry name" value="DUF5327"/>
    <property type="match status" value="1"/>
</dbReference>
<reference evidence="1 2" key="1">
    <citation type="submission" date="2019-01" db="EMBL/GenBank/DDBJ databases">
        <title>Draft genome sequences of the type strains of six Macrococcus species.</title>
        <authorList>
            <person name="Mazhar S."/>
            <person name="Altermann E."/>
            <person name="Hill C."/>
            <person name="Mcauliffe O."/>
        </authorList>
    </citation>
    <scope>NUCLEOTIDE SEQUENCE [LARGE SCALE GENOMIC DNA]</scope>
    <source>
        <strain evidence="1 2">CCM4809</strain>
    </source>
</reference>
<dbReference type="EMBL" id="SCWE01000005">
    <property type="protein sequence ID" value="TDM01201.1"/>
    <property type="molecule type" value="Genomic_DNA"/>
</dbReference>
<organism evidence="1 2">
    <name type="scientific">Macrococcus hajekii</name>
    <dbReference type="NCBI Taxonomy" id="198482"/>
    <lineage>
        <taxon>Bacteria</taxon>
        <taxon>Bacillati</taxon>
        <taxon>Bacillota</taxon>
        <taxon>Bacilli</taxon>
        <taxon>Bacillales</taxon>
        <taxon>Staphylococcaceae</taxon>
        <taxon>Macrococcus</taxon>
    </lineage>
</organism>
<accession>A0A4R6BI51</accession>
<keyword evidence="2" id="KW-1185">Reference proteome</keyword>
<protein>
    <submittedName>
        <fullName evidence="1">Uncharacterized protein</fullName>
    </submittedName>
</protein>
<dbReference type="RefSeq" id="WP_133430539.1">
    <property type="nucleotide sequence ID" value="NZ_BMCC01000005.1"/>
</dbReference>
<evidence type="ECO:0000313" key="2">
    <source>
        <dbReference type="Proteomes" id="UP000295328"/>
    </source>
</evidence>
<sequence>MKAQIINQIMTELEKARTSEDNEFSKHMYAIQTLASLGSCHTYQNENPGIKAHKEEISPAELKLMGGQPLKSIKAETDDGLGNGKSLFDF</sequence>
<gene>
    <name evidence="1" type="ORF">ERX37_09985</name>
</gene>
<evidence type="ECO:0000313" key="1">
    <source>
        <dbReference type="EMBL" id="TDM01201.1"/>
    </source>
</evidence>
<dbReference type="AlphaFoldDB" id="A0A4R6BI51"/>
<proteinExistence type="predicted"/>
<dbReference type="InterPro" id="IPR035218">
    <property type="entry name" value="DUF5327"/>
</dbReference>
<comment type="caution">
    <text evidence="1">The sequence shown here is derived from an EMBL/GenBank/DDBJ whole genome shotgun (WGS) entry which is preliminary data.</text>
</comment>
<dbReference type="OrthoDB" id="2418541at2"/>
<name>A0A4R6BI51_9STAP</name>
<dbReference type="Proteomes" id="UP000295328">
    <property type="component" value="Unassembled WGS sequence"/>
</dbReference>